<reference evidence="4 5" key="1">
    <citation type="submission" date="2016-03" db="EMBL/GenBank/DDBJ databases">
        <authorList>
            <person name="Ploux O."/>
        </authorList>
    </citation>
    <scope>NUCLEOTIDE SEQUENCE [LARGE SCALE GENOMIC DNA]</scope>
    <source>
        <strain evidence="4 5">UAMH 11012</strain>
    </source>
</reference>
<dbReference type="Proteomes" id="UP000184330">
    <property type="component" value="Unassembled WGS sequence"/>
</dbReference>
<evidence type="ECO:0000313" key="4">
    <source>
        <dbReference type="EMBL" id="CZR63637.1"/>
    </source>
</evidence>
<name>A0A1L7XFB2_9HELO</name>
<accession>A0A1L7XFB2</accession>
<keyword evidence="5" id="KW-1185">Reference proteome</keyword>
<gene>
    <name evidence="4" type="ORF">PAC_13534</name>
</gene>
<evidence type="ECO:0000259" key="2">
    <source>
        <dbReference type="Pfam" id="PF24883"/>
    </source>
</evidence>
<keyword evidence="1" id="KW-0677">Repeat</keyword>
<dbReference type="STRING" id="576137.A0A1L7XFB2"/>
<feature type="domain" description="Nephrocystin 3-like N-terminal" evidence="2">
    <location>
        <begin position="284"/>
        <end position="480"/>
    </location>
</feature>
<evidence type="ECO:0000313" key="5">
    <source>
        <dbReference type="Proteomes" id="UP000184330"/>
    </source>
</evidence>
<dbReference type="Pfam" id="PF24883">
    <property type="entry name" value="NPHP3_N"/>
    <property type="match status" value="1"/>
</dbReference>
<dbReference type="PANTHER" id="PTHR10039">
    <property type="entry name" value="AMELOGENIN"/>
    <property type="match status" value="1"/>
</dbReference>
<evidence type="ECO:0000256" key="1">
    <source>
        <dbReference type="ARBA" id="ARBA00022737"/>
    </source>
</evidence>
<dbReference type="SUPFAM" id="SSF52540">
    <property type="entry name" value="P-loop containing nucleoside triphosphate hydrolases"/>
    <property type="match status" value="1"/>
</dbReference>
<proteinExistence type="predicted"/>
<feature type="domain" description="DUF7791" evidence="3">
    <location>
        <begin position="590"/>
        <end position="733"/>
    </location>
</feature>
<dbReference type="OrthoDB" id="443402at2759"/>
<dbReference type="Pfam" id="PF25053">
    <property type="entry name" value="DUF7791"/>
    <property type="match status" value="1"/>
</dbReference>
<dbReference type="EMBL" id="FJOG01000024">
    <property type="protein sequence ID" value="CZR63637.1"/>
    <property type="molecule type" value="Genomic_DNA"/>
</dbReference>
<dbReference type="PANTHER" id="PTHR10039:SF5">
    <property type="entry name" value="NACHT DOMAIN-CONTAINING PROTEIN"/>
    <property type="match status" value="1"/>
</dbReference>
<dbReference type="InterPro" id="IPR056884">
    <property type="entry name" value="NPHP3-like_N"/>
</dbReference>
<evidence type="ECO:0000259" key="3">
    <source>
        <dbReference type="Pfam" id="PF25053"/>
    </source>
</evidence>
<dbReference type="InterPro" id="IPR027417">
    <property type="entry name" value="P-loop_NTPase"/>
</dbReference>
<dbReference type="Gene3D" id="3.40.50.300">
    <property type="entry name" value="P-loop containing nucleotide triphosphate hydrolases"/>
    <property type="match status" value="1"/>
</dbReference>
<sequence>MDPLTALSVAGTIVQFADFGCKLFSGCRELYKSTSGALAANEEIELVTVDLEAVVVKLRRSVCPTDPSSSLIKDDQWHRKTFEKICDDAVTAAEEIIERLHKLKVKCVKGRKWESFWQAVKSAWSQEEIAALMKRLANLKEALETRVATMDAQSIQMSSYFKRLEQQTQNIISSLLDNQIQAKDTNTVTHEIRGELATLIQMVRRLDTVSPNERLRTRAAIIGSHRSDQGDEMKEIISMIEMLDVPDEEEIKLRKSVTKAILQSLSYPSMSHRYESVLESYPETFEWAFRDSETKQRPWSNLSQWLRSGEGIYWINGKAGSGKSTLIKHIFDDARTYKFLRGWANGAALNPSTTIPLCLASLFFWNSGTQEQKSQTGLFRGLLFQILRSTPELIPIVLAERWARTYSCLMNITMINFDESWNLRELISVFRKVIQQIRIPLKLCLLIDGLDEFDGDYDEIIQLFTEIVKSHNVKICVSSRLWQVFKDNFRTYPTLRLQDLTYSDIEYYVNNKFRKSLAFQRLLSGIVESVDLLVHEIVEKADGVFLWVRIVVKSLIEGVRNRDDIAILRERVRLLPRELEPLYEHLLKLIEPFYIVWASKAFQIIRASIDVWGETSGSSLNSRDSGTALSILKFLLAIKEELSLDTIQGLHQDSIGRRYEDTAVQLTARCAGLLEVSNLDYLEQVSPDSTIQYLHRTVRECLERDECWSRLLTHTAGTTFNPHVALLKACTMWTQIQGTPYFERNSAFSDMSYCALLHAHRANRQTETHKLQTSILDHLDRFMILYSGPYWSSVLLHSKEVTFLDTAAVYSLTGYSVDESPGCQHRYGVITSSMRCRPEILIIEFEKSLRKHSTSCGELGSRFRGGGYSYHEVTGVVGCRERRVHCLQGPTILLSRYYAGISRAIISRCNGKATTRIGAQEKEPTRNTGRKADTGIQKKADSAAKKVVFNYHEEHEAEIFGAIGEDLGAHVVSFVDDGE</sequence>
<dbReference type="InterPro" id="IPR056693">
    <property type="entry name" value="DUF7791"/>
</dbReference>
<organism evidence="4 5">
    <name type="scientific">Phialocephala subalpina</name>
    <dbReference type="NCBI Taxonomy" id="576137"/>
    <lineage>
        <taxon>Eukaryota</taxon>
        <taxon>Fungi</taxon>
        <taxon>Dikarya</taxon>
        <taxon>Ascomycota</taxon>
        <taxon>Pezizomycotina</taxon>
        <taxon>Leotiomycetes</taxon>
        <taxon>Helotiales</taxon>
        <taxon>Mollisiaceae</taxon>
        <taxon>Phialocephala</taxon>
        <taxon>Phialocephala fortinii species complex</taxon>
    </lineage>
</organism>
<dbReference type="AlphaFoldDB" id="A0A1L7XFB2"/>
<protein>
    <submittedName>
        <fullName evidence="4">Uncharacterized protein</fullName>
    </submittedName>
</protein>